<dbReference type="GO" id="GO:0005739">
    <property type="term" value="C:mitochondrion"/>
    <property type="evidence" value="ECO:0007669"/>
    <property type="project" value="UniProtKB-SubCell"/>
</dbReference>
<evidence type="ECO:0000313" key="9">
    <source>
        <dbReference type="EMBL" id="KAJ2901682.1"/>
    </source>
</evidence>
<dbReference type="PANTHER" id="PTHR43176:SF3">
    <property type="entry name" value="3-HYDROXYISOBUTYRYL-COA HYDROLASE, MITOCHONDRIAL"/>
    <property type="match status" value="1"/>
</dbReference>
<dbReference type="Gene3D" id="3.90.226.10">
    <property type="entry name" value="2-enoyl-CoA Hydratase, Chain A, domain 1"/>
    <property type="match status" value="1"/>
</dbReference>
<keyword evidence="10" id="KW-1185">Reference proteome</keyword>
<dbReference type="NCBIfam" id="NF004127">
    <property type="entry name" value="PRK05617.1"/>
    <property type="match status" value="1"/>
</dbReference>
<dbReference type="EC" id="3.1.2.4" evidence="3"/>
<dbReference type="EMBL" id="JAKWBI020000142">
    <property type="protein sequence ID" value="KAJ2901682.1"/>
    <property type="molecule type" value="Genomic_DNA"/>
</dbReference>
<accession>A0AAD5WRV0</accession>
<evidence type="ECO:0000259" key="8">
    <source>
        <dbReference type="Pfam" id="PF16113"/>
    </source>
</evidence>
<dbReference type="CDD" id="cd06558">
    <property type="entry name" value="crotonase-like"/>
    <property type="match status" value="1"/>
</dbReference>
<evidence type="ECO:0000256" key="4">
    <source>
        <dbReference type="ARBA" id="ARBA00022801"/>
    </source>
</evidence>
<dbReference type="InterPro" id="IPR018376">
    <property type="entry name" value="Enoyl-CoA_hyd/isom_CS"/>
</dbReference>
<dbReference type="Proteomes" id="UP001201980">
    <property type="component" value="Unassembled WGS sequence"/>
</dbReference>
<feature type="compositionally biased region" description="Basic and acidic residues" evidence="7">
    <location>
        <begin position="591"/>
        <end position="621"/>
    </location>
</feature>
<evidence type="ECO:0000256" key="5">
    <source>
        <dbReference type="ARBA" id="ARBA00023128"/>
    </source>
</evidence>
<feature type="domain" description="Enoyl-CoA hydratase/isomerase" evidence="8">
    <location>
        <begin position="91"/>
        <end position="428"/>
    </location>
</feature>
<evidence type="ECO:0000313" key="10">
    <source>
        <dbReference type="Proteomes" id="UP001201980"/>
    </source>
</evidence>
<reference evidence="9" key="1">
    <citation type="submission" date="2022-07" db="EMBL/GenBank/DDBJ databases">
        <title>Draft genome sequence of Zalerion maritima ATCC 34329, a (micro)plastics degrading marine fungus.</title>
        <authorList>
            <person name="Paco A."/>
            <person name="Goncalves M.F.M."/>
            <person name="Rocha-Santos T.A.P."/>
            <person name="Alves A."/>
        </authorList>
    </citation>
    <scope>NUCLEOTIDE SEQUENCE</scope>
    <source>
        <strain evidence="9">ATCC 34329</strain>
    </source>
</reference>
<feature type="compositionally biased region" description="Basic residues" evidence="7">
    <location>
        <begin position="622"/>
        <end position="634"/>
    </location>
</feature>
<comment type="subcellular location">
    <subcellularLocation>
        <location evidence="2">Mitochondrion</location>
    </subcellularLocation>
</comment>
<dbReference type="FunFam" id="3.90.226.10:FF:000026">
    <property type="entry name" value="3-hydroxyisobutyryl-CoA hydrolase, mitochondrial"/>
    <property type="match status" value="1"/>
</dbReference>
<dbReference type="GO" id="GO:0006574">
    <property type="term" value="P:L-valine catabolic process"/>
    <property type="evidence" value="ECO:0007669"/>
    <property type="project" value="TreeGrafter"/>
</dbReference>
<gene>
    <name evidence="9" type="ORF">MKZ38_001552</name>
</gene>
<evidence type="ECO:0000256" key="2">
    <source>
        <dbReference type="ARBA" id="ARBA00004173"/>
    </source>
</evidence>
<evidence type="ECO:0000256" key="3">
    <source>
        <dbReference type="ARBA" id="ARBA00011915"/>
    </source>
</evidence>
<dbReference type="InterPro" id="IPR032259">
    <property type="entry name" value="HIBYL-CoA-H"/>
</dbReference>
<dbReference type="AlphaFoldDB" id="A0AAD5WRV0"/>
<protein>
    <recommendedName>
        <fullName evidence="3">3-hydroxyisobutyryl-CoA hydrolase</fullName>
        <ecNumber evidence="3">3.1.2.4</ecNumber>
    </recommendedName>
    <alternativeName>
        <fullName evidence="6">3-hydroxyisobutyryl-coenzyme A hydrolase</fullName>
    </alternativeName>
</protein>
<evidence type="ECO:0000256" key="1">
    <source>
        <dbReference type="ARBA" id="ARBA00001709"/>
    </source>
</evidence>
<dbReference type="Pfam" id="PF16113">
    <property type="entry name" value="ECH_2"/>
    <property type="match status" value="1"/>
</dbReference>
<proteinExistence type="predicted"/>
<comment type="caution">
    <text evidence="9">The sequence shown here is derived from an EMBL/GenBank/DDBJ whole genome shotgun (WGS) entry which is preliminary data.</text>
</comment>
<evidence type="ECO:0000256" key="7">
    <source>
        <dbReference type="SAM" id="MobiDB-lite"/>
    </source>
</evidence>
<evidence type="ECO:0000256" key="6">
    <source>
        <dbReference type="ARBA" id="ARBA00031181"/>
    </source>
</evidence>
<organism evidence="9 10">
    <name type="scientific">Zalerion maritima</name>
    <dbReference type="NCBI Taxonomy" id="339359"/>
    <lineage>
        <taxon>Eukaryota</taxon>
        <taxon>Fungi</taxon>
        <taxon>Dikarya</taxon>
        <taxon>Ascomycota</taxon>
        <taxon>Pezizomycotina</taxon>
        <taxon>Sordariomycetes</taxon>
        <taxon>Lulworthiomycetidae</taxon>
        <taxon>Lulworthiales</taxon>
        <taxon>Lulworthiaceae</taxon>
        <taxon>Zalerion</taxon>
    </lineage>
</organism>
<keyword evidence="4 9" id="KW-0378">Hydrolase</keyword>
<keyword evidence="5" id="KW-0496">Mitochondrion</keyword>
<sequence length="634" mass="71116">MLSRTILAGSSRLAARPAAAATVLVTAAGSRAVCRAFNRMPLRAKLPSPPATVLSLTGKAQMSSSASIEDIKEDPSDPPEDVLFQSLYGLRTIELNNQPKLNALDGSMIRKITPRLREWSRSDLANVVVIKGAGPKAMCAGGDVNTLARQNLEGPEGVKKSAEYFALEYRLDHYIATYKKPLVAFMDGITMGGGVGLSMHAPFRIATERTVFAMPETNIGFFPDVGGTFFLPKMNGELGTYLALTSDRIKGVNVYWTGVATHYLHSAQLPALEQRLAELRFHDYDTYEQRLELVNHTIEEFATGMPWNEELAWGGKIRGWIDKCFSHDTVPEIIAALEELKVGVHAEAATPWVDSTIKTIRQRSPTAVSVALEQLRVGRDWSIAEVFRQEHKLAARFMAYPDFSEGVLALLGKPRRDPQWKPATLEAMIDPKEHVGSFYKTNERYDSASGAKTKSLTFWSPGDYHMYPYKFGVPTEYDVYRLIDTLSLGRPGGPRAPESQLEPGDDIQIADASYSSTAAKQGQAENEEGKNPVYLSPREIEIEMMRRWRGKQGIEPVIRDILQRRGRTLKSGKMSWRPTEREVALKAREIELEKAKEGERKEEERRKRDERRKREEVENKYGKRGKGGGRDRRR</sequence>
<feature type="region of interest" description="Disordered" evidence="7">
    <location>
        <begin position="591"/>
        <end position="634"/>
    </location>
</feature>
<name>A0AAD5WRV0_9PEZI</name>
<dbReference type="GO" id="GO:0003860">
    <property type="term" value="F:3-hydroxyisobutyryl-CoA hydrolase activity"/>
    <property type="evidence" value="ECO:0007669"/>
    <property type="project" value="UniProtKB-EC"/>
</dbReference>
<comment type="catalytic activity">
    <reaction evidence="1">
        <text>3-hydroxy-2-methylpropanoyl-CoA + H2O = 3-hydroxy-2-methylpropanoate + CoA + H(+)</text>
        <dbReference type="Rhea" id="RHEA:20888"/>
        <dbReference type="ChEBI" id="CHEBI:11805"/>
        <dbReference type="ChEBI" id="CHEBI:15377"/>
        <dbReference type="ChEBI" id="CHEBI:15378"/>
        <dbReference type="ChEBI" id="CHEBI:57287"/>
        <dbReference type="ChEBI" id="CHEBI:57340"/>
        <dbReference type="EC" id="3.1.2.4"/>
    </reaction>
</comment>
<dbReference type="PROSITE" id="PS00166">
    <property type="entry name" value="ENOYL_COA_HYDRATASE"/>
    <property type="match status" value="1"/>
</dbReference>
<dbReference type="InterPro" id="IPR029045">
    <property type="entry name" value="ClpP/crotonase-like_dom_sf"/>
</dbReference>
<dbReference type="InterPro" id="IPR045004">
    <property type="entry name" value="ECH_dom"/>
</dbReference>
<dbReference type="PANTHER" id="PTHR43176">
    <property type="entry name" value="3-HYDROXYISOBUTYRYL-COA HYDROLASE-RELATED"/>
    <property type="match status" value="1"/>
</dbReference>
<dbReference type="SUPFAM" id="SSF52096">
    <property type="entry name" value="ClpP/crotonase"/>
    <property type="match status" value="1"/>
</dbReference>